<comment type="similarity">
    <text evidence="2">Belongs to the eukaryotic ribosomal protein eS27 family.</text>
</comment>
<evidence type="ECO:0000256" key="4">
    <source>
        <dbReference type="ARBA" id="ARBA00022980"/>
    </source>
</evidence>
<sequence>MVLAVDLLNPTLAAEARKYKLKQLVPGPRSFFIDIKYPGCFTITTVFSYVQTIIVCAGCSQVLYQPIGNKDDVPNDIEAKATASDTTLQAARRDLTLISTAVEAHLHTRLILFAPFFYMTPQTLEVFMKTDPVAKIIRELFETLDPIREANKDSLDVIRLTTVISTYKKLEGSRRVWLSKRRAEYKAKHLYYKNKPYATQDEGSKKLRAKVIKTIDSGALELLAQTNKLKEIIKAREGPRTRTITRTAEKRKRNKVKWKKVEVARNNSLLAQLEYLDTQSIFDDLSARIPLSDFEKDRMDKFIAMFEYTIENEDIFDELFANLGEKSGRFSLDQLPDVKALKISQQEEMSATELQLVTSLLTNIDWENTRFLEACKKLNVDPGQPIKIRGMRKGGPNLFWFQVYSIVSISAKLEAGIIDGVILAAVVGLGKTITILASVLWEHGRKYDKYQAAMDIYSEDNDKPKLNKTLAAIGKFLPWLVMVPGTLVIQ</sequence>
<keyword evidence="3" id="KW-0862">Zinc</keyword>
<evidence type="ECO:0000256" key="3">
    <source>
        <dbReference type="ARBA" id="ARBA00022833"/>
    </source>
</evidence>
<dbReference type="FunFam" id="2.20.25.100:FF:000001">
    <property type="entry name" value="40S ribosomal protein S27"/>
    <property type="match status" value="1"/>
</dbReference>
<dbReference type="InterPro" id="IPR000592">
    <property type="entry name" value="Ribosomal_eS27"/>
</dbReference>
<dbReference type="AlphaFoldDB" id="A0A8H3YTD5"/>
<dbReference type="GO" id="GO:0006412">
    <property type="term" value="P:translation"/>
    <property type="evidence" value="ECO:0007669"/>
    <property type="project" value="InterPro"/>
</dbReference>
<organism evidence="6 7">
    <name type="scientific">Venturia inaequalis</name>
    <name type="common">Apple scab fungus</name>
    <dbReference type="NCBI Taxonomy" id="5025"/>
    <lineage>
        <taxon>Eukaryota</taxon>
        <taxon>Fungi</taxon>
        <taxon>Dikarya</taxon>
        <taxon>Ascomycota</taxon>
        <taxon>Pezizomycotina</taxon>
        <taxon>Dothideomycetes</taxon>
        <taxon>Pleosporomycetidae</taxon>
        <taxon>Venturiales</taxon>
        <taxon>Venturiaceae</taxon>
        <taxon>Venturia</taxon>
    </lineage>
</organism>
<evidence type="ECO:0000313" key="7">
    <source>
        <dbReference type="Proteomes" id="UP000490939"/>
    </source>
</evidence>
<dbReference type="SUPFAM" id="SSF52540">
    <property type="entry name" value="P-loop containing nucleoside triphosphate hydrolases"/>
    <property type="match status" value="1"/>
</dbReference>
<dbReference type="GO" id="GO:0005840">
    <property type="term" value="C:ribosome"/>
    <property type="evidence" value="ECO:0007669"/>
    <property type="project" value="UniProtKB-KW"/>
</dbReference>
<dbReference type="PANTHER" id="PTHR11594">
    <property type="entry name" value="40S RIBOSOMAL PROTEIN S27"/>
    <property type="match status" value="1"/>
</dbReference>
<proteinExistence type="inferred from homology"/>
<dbReference type="Proteomes" id="UP000490939">
    <property type="component" value="Unassembled WGS sequence"/>
</dbReference>
<keyword evidence="7" id="KW-1185">Reference proteome</keyword>
<gene>
    <name evidence="6" type="ORF">EG327_011006</name>
</gene>
<dbReference type="GO" id="GO:1990904">
    <property type="term" value="C:ribonucleoprotein complex"/>
    <property type="evidence" value="ECO:0007669"/>
    <property type="project" value="UniProtKB-KW"/>
</dbReference>
<comment type="caution">
    <text evidence="6">The sequence shown here is derived from an EMBL/GenBank/DDBJ whole genome shotgun (WGS) entry which is preliminary data.</text>
</comment>
<dbReference type="InterPro" id="IPR027417">
    <property type="entry name" value="P-loop_NTPase"/>
</dbReference>
<evidence type="ECO:0000256" key="5">
    <source>
        <dbReference type="ARBA" id="ARBA00023274"/>
    </source>
</evidence>
<dbReference type="InterPro" id="IPR023407">
    <property type="entry name" value="Ribosomal_eS27_Zn-bd_dom_sf"/>
</dbReference>
<evidence type="ECO:0000256" key="1">
    <source>
        <dbReference type="ARBA" id="ARBA00001947"/>
    </source>
</evidence>
<dbReference type="EMBL" id="WNWR01000824">
    <property type="protein sequence ID" value="KAE9968576.1"/>
    <property type="molecule type" value="Genomic_DNA"/>
</dbReference>
<dbReference type="InterPro" id="IPR011332">
    <property type="entry name" value="Ribosomal_zn-bd"/>
</dbReference>
<accession>A0A8H3YTD5</accession>
<keyword evidence="5" id="KW-0687">Ribonucleoprotein</keyword>
<evidence type="ECO:0000313" key="6">
    <source>
        <dbReference type="EMBL" id="KAE9968576.1"/>
    </source>
</evidence>
<name>A0A8H3YTD5_VENIN</name>
<dbReference type="GO" id="GO:0003735">
    <property type="term" value="F:structural constituent of ribosome"/>
    <property type="evidence" value="ECO:0007669"/>
    <property type="project" value="InterPro"/>
</dbReference>
<reference evidence="6 7" key="1">
    <citation type="submission" date="2019-07" db="EMBL/GenBank/DDBJ databases">
        <title>Venturia inaequalis Genome Resource.</title>
        <authorList>
            <person name="Lichtner F.J."/>
        </authorList>
    </citation>
    <scope>NUCLEOTIDE SEQUENCE [LARGE SCALE GENOMIC DNA]</scope>
    <source>
        <strain evidence="6 7">DMI_063113</strain>
    </source>
</reference>
<comment type="cofactor">
    <cofactor evidence="1">
        <name>Zn(2+)</name>
        <dbReference type="ChEBI" id="CHEBI:29105"/>
    </cofactor>
</comment>
<evidence type="ECO:0000256" key="2">
    <source>
        <dbReference type="ARBA" id="ARBA00010919"/>
    </source>
</evidence>
<dbReference type="Gene3D" id="2.20.25.100">
    <property type="entry name" value="Zn-binding ribosomal proteins"/>
    <property type="match status" value="1"/>
</dbReference>
<dbReference type="SUPFAM" id="SSF57829">
    <property type="entry name" value="Zn-binding ribosomal proteins"/>
    <property type="match status" value="1"/>
</dbReference>
<protein>
    <submittedName>
        <fullName evidence="6">Uncharacterized protein</fullName>
    </submittedName>
</protein>
<keyword evidence="4" id="KW-0689">Ribosomal protein</keyword>
<dbReference type="Pfam" id="PF01667">
    <property type="entry name" value="Ribosomal_S27e"/>
    <property type="match status" value="1"/>
</dbReference>